<keyword evidence="4" id="KW-1185">Reference proteome</keyword>
<accession>A0ABW6QF89</accession>
<name>A0ABW6QF89_9ACTN</name>
<dbReference type="EMBL" id="JBHVZQ010000044">
    <property type="protein sequence ID" value="MFF1277894.1"/>
    <property type="molecule type" value="Genomic_DNA"/>
</dbReference>
<reference evidence="3 4" key="1">
    <citation type="submission" date="2024-09" db="EMBL/GenBank/DDBJ databases">
        <title>The Natural Products Discovery Center: Release of the First 8490 Sequenced Strains for Exploring Actinobacteria Biosynthetic Diversity.</title>
        <authorList>
            <person name="Kalkreuter E."/>
            <person name="Kautsar S.A."/>
            <person name="Yang D."/>
            <person name="Bader C.D."/>
            <person name="Teijaro C.N."/>
            <person name="Fluegel L."/>
            <person name="Davis C.M."/>
            <person name="Simpson J.R."/>
            <person name="Lauterbach L."/>
            <person name="Steele A.D."/>
            <person name="Gui C."/>
            <person name="Meng S."/>
            <person name="Li G."/>
            <person name="Viehrig K."/>
            <person name="Ye F."/>
            <person name="Su P."/>
            <person name="Kiefer A.F."/>
            <person name="Nichols A."/>
            <person name="Cepeda A.J."/>
            <person name="Yan W."/>
            <person name="Fan B."/>
            <person name="Jiang Y."/>
            <person name="Adhikari A."/>
            <person name="Zheng C.-J."/>
            <person name="Schuster L."/>
            <person name="Cowan T.M."/>
            <person name="Smanski M.J."/>
            <person name="Chevrette M.G."/>
            <person name="De Carvalho L.P.S."/>
            <person name="Shen B."/>
        </authorList>
    </citation>
    <scope>NUCLEOTIDE SEQUENCE [LARGE SCALE GENOMIC DNA]</scope>
    <source>
        <strain evidence="3 4">NPDC058328</strain>
    </source>
</reference>
<keyword evidence="1" id="KW-0418">Kinase</keyword>
<dbReference type="SUPFAM" id="SSF55874">
    <property type="entry name" value="ATPase domain of HSP90 chaperone/DNA topoisomerase II/histidine kinase"/>
    <property type="match status" value="1"/>
</dbReference>
<gene>
    <name evidence="3" type="ORF">ACFVZC_31600</name>
</gene>
<organism evidence="3 4">
    <name type="scientific">Streptomyces marokkonensis</name>
    <dbReference type="NCBI Taxonomy" id="324855"/>
    <lineage>
        <taxon>Bacteria</taxon>
        <taxon>Bacillati</taxon>
        <taxon>Actinomycetota</taxon>
        <taxon>Actinomycetes</taxon>
        <taxon>Kitasatosporales</taxon>
        <taxon>Streptomycetaceae</taxon>
        <taxon>Streptomyces</taxon>
    </lineage>
</organism>
<evidence type="ECO:0000256" key="1">
    <source>
        <dbReference type="ARBA" id="ARBA00022527"/>
    </source>
</evidence>
<protein>
    <submittedName>
        <fullName evidence="3">ATP-binding protein</fullName>
    </submittedName>
</protein>
<dbReference type="CDD" id="cd16936">
    <property type="entry name" value="HATPase_RsbW-like"/>
    <property type="match status" value="1"/>
</dbReference>
<dbReference type="Pfam" id="PF13581">
    <property type="entry name" value="HATPase_c_2"/>
    <property type="match status" value="1"/>
</dbReference>
<evidence type="ECO:0000313" key="4">
    <source>
        <dbReference type="Proteomes" id="UP001601627"/>
    </source>
</evidence>
<evidence type="ECO:0000259" key="2">
    <source>
        <dbReference type="Pfam" id="PF13581"/>
    </source>
</evidence>
<dbReference type="Proteomes" id="UP001601627">
    <property type="component" value="Unassembled WGS sequence"/>
</dbReference>
<dbReference type="InterPro" id="IPR050267">
    <property type="entry name" value="Anti-sigma-factor_SerPK"/>
</dbReference>
<proteinExistence type="predicted"/>
<feature type="domain" description="Histidine kinase/HSP90-like ATPase" evidence="2">
    <location>
        <begin position="11"/>
        <end position="106"/>
    </location>
</feature>
<sequence>MPHTQVSFAVEATAVAVHSARHRVSAAVKSLGGPSDGELYFRLELVASELLTNGLLHAGGPMTVEVTVGHGLIVIAVLDSSSVVPRRQLTEIDNEGGRGLALIQALCLFQGTERTAFGKRCWAVVPTATTPGPAVAPVRGHAPEEERRGAHRARIALPNRERAGVRPVPGNVMR</sequence>
<dbReference type="GO" id="GO:0005524">
    <property type="term" value="F:ATP binding"/>
    <property type="evidence" value="ECO:0007669"/>
    <property type="project" value="UniProtKB-KW"/>
</dbReference>
<dbReference type="InterPro" id="IPR003594">
    <property type="entry name" value="HATPase_dom"/>
</dbReference>
<dbReference type="RefSeq" id="WP_388239996.1">
    <property type="nucleotide sequence ID" value="NZ_JBHVZQ010000044.1"/>
</dbReference>
<evidence type="ECO:0000313" key="3">
    <source>
        <dbReference type="EMBL" id="MFF1277894.1"/>
    </source>
</evidence>
<keyword evidence="3" id="KW-0547">Nucleotide-binding</keyword>
<comment type="caution">
    <text evidence="3">The sequence shown here is derived from an EMBL/GenBank/DDBJ whole genome shotgun (WGS) entry which is preliminary data.</text>
</comment>
<dbReference type="InterPro" id="IPR036890">
    <property type="entry name" value="HATPase_C_sf"/>
</dbReference>
<dbReference type="Gene3D" id="3.30.565.10">
    <property type="entry name" value="Histidine kinase-like ATPase, C-terminal domain"/>
    <property type="match status" value="1"/>
</dbReference>
<dbReference type="PANTHER" id="PTHR35526:SF3">
    <property type="entry name" value="ANTI-SIGMA-F FACTOR RSBW"/>
    <property type="match status" value="1"/>
</dbReference>
<keyword evidence="1" id="KW-0808">Transferase</keyword>
<dbReference type="PANTHER" id="PTHR35526">
    <property type="entry name" value="ANTI-SIGMA-F FACTOR RSBW-RELATED"/>
    <property type="match status" value="1"/>
</dbReference>
<keyword evidence="3" id="KW-0067">ATP-binding</keyword>
<keyword evidence="1" id="KW-0723">Serine/threonine-protein kinase</keyword>